<dbReference type="RefSeq" id="WP_124976816.1">
    <property type="nucleotide sequence ID" value="NZ_BFFP01000022.1"/>
</dbReference>
<dbReference type="EMBL" id="BFFP01000022">
    <property type="protein sequence ID" value="GBG94943.1"/>
    <property type="molecule type" value="Genomic_DNA"/>
</dbReference>
<evidence type="ECO:0000313" key="2">
    <source>
        <dbReference type="EMBL" id="GBG94943.1"/>
    </source>
</evidence>
<keyword evidence="3" id="KW-1185">Reference proteome</keyword>
<protein>
    <recommendedName>
        <fullName evidence="1">IrrE N-terminal-like domain-containing protein</fullName>
    </recommendedName>
</protein>
<dbReference type="AlphaFoldDB" id="A0A401ITR0"/>
<evidence type="ECO:0000313" key="3">
    <source>
        <dbReference type="Proteomes" id="UP000286848"/>
    </source>
</evidence>
<dbReference type="Pfam" id="PF06114">
    <property type="entry name" value="Peptidase_M78"/>
    <property type="match status" value="1"/>
</dbReference>
<dbReference type="InterPro" id="IPR010359">
    <property type="entry name" value="IrrE_HExxH"/>
</dbReference>
<evidence type="ECO:0000259" key="1">
    <source>
        <dbReference type="Pfam" id="PF06114"/>
    </source>
</evidence>
<gene>
    <name evidence="2" type="ORF">LFYK43_14020</name>
</gene>
<comment type="caution">
    <text evidence="2">The sequence shown here is derived from an EMBL/GenBank/DDBJ whole genome shotgun (WGS) entry which is preliminary data.</text>
</comment>
<feature type="domain" description="IrrE N-terminal-like" evidence="1">
    <location>
        <begin position="36"/>
        <end position="120"/>
    </location>
</feature>
<proteinExistence type="predicted"/>
<sequence length="139" mass="16189">MDDIIRWLCDFAFDHQIAVTLNSLSFGQNVPSCMYGRSIIVNLNWENRDELPFIFAHEIGHVLNEDEGTFYYSTATAHSKIEAAANERAINLLLDYCKSEDLLPRNYIEFMELYGIPRQMEEKVKKCFICADDQIYSVY</sequence>
<dbReference type="Proteomes" id="UP000286848">
    <property type="component" value="Unassembled WGS sequence"/>
</dbReference>
<accession>A0A401ITR0</accession>
<dbReference type="OrthoDB" id="2300474at2"/>
<organism evidence="2 3">
    <name type="scientific">Ligilactobacillus salitolerans</name>
    <dbReference type="NCBI Taxonomy" id="1808352"/>
    <lineage>
        <taxon>Bacteria</taxon>
        <taxon>Bacillati</taxon>
        <taxon>Bacillota</taxon>
        <taxon>Bacilli</taxon>
        <taxon>Lactobacillales</taxon>
        <taxon>Lactobacillaceae</taxon>
        <taxon>Ligilactobacillus</taxon>
    </lineage>
</organism>
<reference evidence="2 3" key="1">
    <citation type="journal article" date="2019" name="Int. J. Syst. Evol. Microbiol.">
        <title>Lactobacillus salitolerans sp. nov., a novel lactic acid bacterium isolated from spent mushroom substrates.</title>
        <authorList>
            <person name="Tohno M."/>
            <person name="Tanizawa Y."/>
            <person name="Kojima Y."/>
            <person name="Sakamoto M."/>
            <person name="Nakamura Y."/>
            <person name="Ohkuma M."/>
            <person name="Kobayashi H."/>
        </authorList>
    </citation>
    <scope>NUCLEOTIDE SEQUENCE [LARGE SCALE GENOMIC DNA]</scope>
    <source>
        <strain evidence="2 3">YK43</strain>
    </source>
</reference>
<name>A0A401ITR0_9LACO</name>